<feature type="region of interest" description="Disordered" evidence="1">
    <location>
        <begin position="84"/>
        <end position="109"/>
    </location>
</feature>
<accession>A0A7S3QG13</accession>
<evidence type="ECO:0000313" key="2">
    <source>
        <dbReference type="EMBL" id="CAE0476393.1"/>
    </source>
</evidence>
<reference evidence="2" key="1">
    <citation type="submission" date="2021-01" db="EMBL/GenBank/DDBJ databases">
        <authorList>
            <person name="Corre E."/>
            <person name="Pelletier E."/>
            <person name="Niang G."/>
            <person name="Scheremetjew M."/>
            <person name="Finn R."/>
            <person name="Kale V."/>
            <person name="Holt S."/>
            <person name="Cochrane G."/>
            <person name="Meng A."/>
            <person name="Brown T."/>
            <person name="Cohen L."/>
        </authorList>
    </citation>
    <scope>NUCLEOTIDE SEQUENCE</scope>
    <source>
        <strain evidence="2">MM31A-1</strain>
    </source>
</reference>
<gene>
    <name evidence="2" type="ORF">CDEB00056_LOCUS21246</name>
</gene>
<proteinExistence type="predicted"/>
<dbReference type="EMBL" id="HBIO01027658">
    <property type="protein sequence ID" value="CAE0476393.1"/>
    <property type="molecule type" value="Transcribed_RNA"/>
</dbReference>
<organism evidence="2">
    <name type="scientific">Chaetoceros debilis</name>
    <dbReference type="NCBI Taxonomy" id="122233"/>
    <lineage>
        <taxon>Eukaryota</taxon>
        <taxon>Sar</taxon>
        <taxon>Stramenopiles</taxon>
        <taxon>Ochrophyta</taxon>
        <taxon>Bacillariophyta</taxon>
        <taxon>Coscinodiscophyceae</taxon>
        <taxon>Chaetocerotophycidae</taxon>
        <taxon>Chaetocerotales</taxon>
        <taxon>Chaetocerotaceae</taxon>
        <taxon>Chaetoceros</taxon>
    </lineage>
</organism>
<protein>
    <submittedName>
        <fullName evidence="2">Uncharacterized protein</fullName>
    </submittedName>
</protein>
<evidence type="ECO:0000256" key="1">
    <source>
        <dbReference type="SAM" id="MobiDB-lite"/>
    </source>
</evidence>
<dbReference type="AlphaFoldDB" id="A0A7S3QG13"/>
<feature type="compositionally biased region" description="Pro residues" evidence="1">
    <location>
        <begin position="86"/>
        <end position="96"/>
    </location>
</feature>
<name>A0A7S3QG13_9STRA</name>
<feature type="compositionally biased region" description="Low complexity" evidence="1">
    <location>
        <begin position="97"/>
        <end position="109"/>
    </location>
</feature>
<sequence>MLTCGWSCCVDDANFEFPTNWGDTQNKCGYIIKNESTLSKRRQAYCEDNGTNDNAKIRSMCPYACNLTCDGTSNINNNDLVMFPTASPPPPKPVPPTNNNNNNNNGRPNILQVLADDVGTGDVYTMEKVQMKNLNALMRKRYHIH</sequence>